<evidence type="ECO:0000313" key="6">
    <source>
        <dbReference type="Proteomes" id="UP000001818"/>
    </source>
</evidence>
<evidence type="ECO:0000313" key="5">
    <source>
        <dbReference type="EMBL" id="ABE40257.1"/>
    </source>
</evidence>
<dbReference type="InterPro" id="IPR003488">
    <property type="entry name" value="DprA"/>
</dbReference>
<dbReference type="NCBIfam" id="TIGR00732">
    <property type="entry name" value="dprA"/>
    <property type="match status" value="1"/>
</dbReference>
<dbReference type="Gene3D" id="3.40.50.450">
    <property type="match status" value="1"/>
</dbReference>
<comment type="similarity">
    <text evidence="1">Belongs to the DprA/Smf family.</text>
</comment>
<evidence type="ECO:0000256" key="2">
    <source>
        <dbReference type="SAM" id="MobiDB-lite"/>
    </source>
</evidence>
<dbReference type="BioCyc" id="RPAL316057:RPD_RS15220-MONOMER"/>
<dbReference type="Proteomes" id="UP000001818">
    <property type="component" value="Chromosome"/>
</dbReference>
<proteinExistence type="inferred from homology"/>
<dbReference type="STRING" id="316057.RPD_3031"/>
<dbReference type="GO" id="GO:0009294">
    <property type="term" value="P:DNA-mediated transformation"/>
    <property type="evidence" value="ECO:0007669"/>
    <property type="project" value="InterPro"/>
</dbReference>
<gene>
    <name evidence="5" type="ordered locus">RPD_3031</name>
</gene>
<dbReference type="EMBL" id="CP000283">
    <property type="protein sequence ID" value="ABE40257.1"/>
    <property type="molecule type" value="Genomic_DNA"/>
</dbReference>
<dbReference type="InterPro" id="IPR036388">
    <property type="entry name" value="WH-like_DNA-bd_sf"/>
</dbReference>
<feature type="region of interest" description="Disordered" evidence="2">
    <location>
        <begin position="349"/>
        <end position="372"/>
    </location>
</feature>
<evidence type="ECO:0000259" key="4">
    <source>
        <dbReference type="Pfam" id="PF17782"/>
    </source>
</evidence>
<dbReference type="AlphaFoldDB" id="Q135I2"/>
<accession>Q135I2</accession>
<feature type="compositionally biased region" description="Basic and acidic residues" evidence="2">
    <location>
        <begin position="349"/>
        <end position="358"/>
    </location>
</feature>
<dbReference type="KEGG" id="rpd:RPD_3031"/>
<evidence type="ECO:0000256" key="1">
    <source>
        <dbReference type="ARBA" id="ARBA00006525"/>
    </source>
</evidence>
<dbReference type="Gene3D" id="1.10.10.10">
    <property type="entry name" value="Winged helix-like DNA-binding domain superfamily/Winged helix DNA-binding domain"/>
    <property type="match status" value="1"/>
</dbReference>
<dbReference type="PANTHER" id="PTHR43022:SF1">
    <property type="entry name" value="PROTEIN SMF"/>
    <property type="match status" value="1"/>
</dbReference>
<sequence length="422" mass="44845">MIGRRRSWRVVSSGPKYHRRPSRPAFIELAHTYKLRNTRLSEVGVSDSGGNQGTTRLTEAQRIDWLRLIRADNVGPRTFRSLVNHFGSARAALERLPELARRGGAARAGRIPSEDEARREIDGGHRLGVELVAPGEPGYPPRLALIDDAPPLLGVHCVPDALAEMQRPMIAIVGSRNASGAGLKFASELARDLGAAGFVVISGLARGVDQAAHRASLANGTVAVLAGGHDKIYPPEHEDLLLDIVEARGAAISEMPLGHVPRGKDFPRRNRLISGAAVGVAVIEAAYRSGSLITARRAADQGREVFAVPGSPLDPRAAGTNDLIKQGATLITSADDIIQAVAPIMDRPVELPGREPEHPAPASEPDASHRGRIVNLLGPSPIGIDDLIRLSGIPPAVVRTVLLELELAGRLDRHGGGLVSLL</sequence>
<dbReference type="Pfam" id="PF17782">
    <property type="entry name" value="WHD_DprA"/>
    <property type="match status" value="1"/>
</dbReference>
<dbReference type="InterPro" id="IPR041614">
    <property type="entry name" value="DprA_WH"/>
</dbReference>
<name>Q135I2_RHOPS</name>
<dbReference type="Pfam" id="PF02481">
    <property type="entry name" value="DNA_processg_A"/>
    <property type="match status" value="1"/>
</dbReference>
<dbReference type="PANTHER" id="PTHR43022">
    <property type="entry name" value="PROTEIN SMF"/>
    <property type="match status" value="1"/>
</dbReference>
<evidence type="ECO:0000259" key="3">
    <source>
        <dbReference type="Pfam" id="PF02481"/>
    </source>
</evidence>
<protein>
    <submittedName>
        <fullName evidence="5">DNA processing protein DprA, putative</fullName>
    </submittedName>
</protein>
<organism evidence="5 6">
    <name type="scientific">Rhodopseudomonas palustris (strain BisB5)</name>
    <dbReference type="NCBI Taxonomy" id="316057"/>
    <lineage>
        <taxon>Bacteria</taxon>
        <taxon>Pseudomonadati</taxon>
        <taxon>Pseudomonadota</taxon>
        <taxon>Alphaproteobacteria</taxon>
        <taxon>Hyphomicrobiales</taxon>
        <taxon>Nitrobacteraceae</taxon>
        <taxon>Rhodopseudomonas</taxon>
    </lineage>
</organism>
<dbReference type="eggNOG" id="COG0758">
    <property type="taxonomic scope" value="Bacteria"/>
</dbReference>
<reference evidence="5 6" key="1">
    <citation type="submission" date="2006-03" db="EMBL/GenBank/DDBJ databases">
        <title>Complete sequence of Rhodopseudomonas palustris BisB5.</title>
        <authorList>
            <consortium name="US DOE Joint Genome Institute"/>
            <person name="Copeland A."/>
            <person name="Lucas S."/>
            <person name="Lapidus A."/>
            <person name="Barry K."/>
            <person name="Detter J.C."/>
            <person name="Glavina del Rio T."/>
            <person name="Hammon N."/>
            <person name="Israni S."/>
            <person name="Dalin E."/>
            <person name="Tice H."/>
            <person name="Pitluck S."/>
            <person name="Chain P."/>
            <person name="Malfatti S."/>
            <person name="Shin M."/>
            <person name="Vergez L."/>
            <person name="Schmutz J."/>
            <person name="Larimer F."/>
            <person name="Land M."/>
            <person name="Hauser L."/>
            <person name="Pelletier D.A."/>
            <person name="Kyrpides N."/>
            <person name="Lykidis A."/>
            <person name="Oda Y."/>
            <person name="Harwood C.S."/>
            <person name="Richardson P."/>
        </authorList>
    </citation>
    <scope>NUCLEOTIDE SEQUENCE [LARGE SCALE GENOMIC DNA]</scope>
    <source>
        <strain evidence="5 6">BisB5</strain>
    </source>
</reference>
<dbReference type="HOGENOM" id="CLU_029601_1_1_5"/>
<dbReference type="InterPro" id="IPR057666">
    <property type="entry name" value="DrpA_SLOG"/>
</dbReference>
<feature type="domain" description="DprA winged helix" evidence="4">
    <location>
        <begin position="358"/>
        <end position="417"/>
    </location>
</feature>
<dbReference type="Pfam" id="PF21102">
    <property type="entry name" value="DprA_N"/>
    <property type="match status" value="1"/>
</dbReference>
<feature type="domain" description="Smf/DprA SLOG" evidence="3">
    <location>
        <begin position="131"/>
        <end position="341"/>
    </location>
</feature>
<dbReference type="SUPFAM" id="SSF102405">
    <property type="entry name" value="MCP/YpsA-like"/>
    <property type="match status" value="1"/>
</dbReference>